<organism evidence="3 4">
    <name type="scientific">Mytilus galloprovincialis</name>
    <name type="common">Mediterranean mussel</name>
    <dbReference type="NCBI Taxonomy" id="29158"/>
    <lineage>
        <taxon>Eukaryota</taxon>
        <taxon>Metazoa</taxon>
        <taxon>Spiralia</taxon>
        <taxon>Lophotrochozoa</taxon>
        <taxon>Mollusca</taxon>
        <taxon>Bivalvia</taxon>
        <taxon>Autobranchia</taxon>
        <taxon>Pteriomorphia</taxon>
        <taxon>Mytilida</taxon>
        <taxon>Mytiloidea</taxon>
        <taxon>Mytilidae</taxon>
        <taxon>Mytilinae</taxon>
        <taxon>Mytilus</taxon>
    </lineage>
</organism>
<dbReference type="Proteomes" id="UP000596742">
    <property type="component" value="Unassembled WGS sequence"/>
</dbReference>
<evidence type="ECO:0000313" key="4">
    <source>
        <dbReference type="Proteomes" id="UP000596742"/>
    </source>
</evidence>
<evidence type="ECO:0000313" key="3">
    <source>
        <dbReference type="EMBL" id="VDH97713.1"/>
    </source>
</evidence>
<keyword evidence="2" id="KW-0472">Membrane</keyword>
<comment type="caution">
    <text evidence="3">The sequence shown here is derived from an EMBL/GenBank/DDBJ whole genome shotgun (WGS) entry which is preliminary data.</text>
</comment>
<dbReference type="OrthoDB" id="10319652at2759"/>
<name>A0A8B6C0Y6_MYTGA</name>
<gene>
    <name evidence="3" type="ORF">MGAL_10B047018</name>
</gene>
<evidence type="ECO:0000256" key="2">
    <source>
        <dbReference type="SAM" id="Phobius"/>
    </source>
</evidence>
<feature type="transmembrane region" description="Helical" evidence="2">
    <location>
        <begin position="400"/>
        <end position="424"/>
    </location>
</feature>
<keyword evidence="2" id="KW-0812">Transmembrane</keyword>
<reference evidence="3" key="1">
    <citation type="submission" date="2018-11" db="EMBL/GenBank/DDBJ databases">
        <authorList>
            <person name="Alioto T."/>
            <person name="Alioto T."/>
        </authorList>
    </citation>
    <scope>NUCLEOTIDE SEQUENCE</scope>
</reference>
<feature type="region of interest" description="Disordered" evidence="1">
    <location>
        <begin position="298"/>
        <end position="317"/>
    </location>
</feature>
<sequence>MGFMGDRMNDYTDSTLRYRETTAIDTTESAVQTTTMNRRPIELTETPLRSAIVKTTEQLTASYKDYTDSTLRYRETTAIDTTESAVQTTTMNRRPIETTETPLGSAIITQLIQTTTELDSPKDFTNSTLSYQETSKIDATWTVLNTLQIMVTPTHPRPVRAYKVSLSSEVGTELGKTSDELSASLTNDITTDYLEKTTERLTVNNTQSTKASSITSETRKHTSPIVTVETTDYQTNRVPDNQSAIVLSSAQMATLEITKPRMFIKRITDVTNTSRETTKLKPIPKLVMSIKASTSTTATTNNITTTGKRKTTMNHKPATFANGIGHKLKFTNDVKTTRPNTTSTQVPSNRTFIGLNTQDVSFSNKKLGIYFEDTSYSSVKYLTSTEGSIEIAIVESYDTVTLLVIGLGVGIVIALMIMIVAIYAKHKKRRKEYTLWDREEPIVKNDSIEMDNCGKDSDVDYHFET</sequence>
<keyword evidence="2" id="KW-1133">Transmembrane helix</keyword>
<dbReference type="AlphaFoldDB" id="A0A8B6C0Y6"/>
<keyword evidence="4" id="KW-1185">Reference proteome</keyword>
<proteinExistence type="predicted"/>
<evidence type="ECO:0000256" key="1">
    <source>
        <dbReference type="SAM" id="MobiDB-lite"/>
    </source>
</evidence>
<dbReference type="EMBL" id="UYJE01000932">
    <property type="protein sequence ID" value="VDH97713.1"/>
    <property type="molecule type" value="Genomic_DNA"/>
</dbReference>
<accession>A0A8B6C0Y6</accession>
<protein>
    <submittedName>
        <fullName evidence="3">Uncharacterized protein</fullName>
    </submittedName>
</protein>